<feature type="domain" description="Fucosyltransferase C-terminal" evidence="13">
    <location>
        <begin position="219"/>
        <end position="317"/>
    </location>
</feature>
<reference evidence="15" key="1">
    <citation type="submission" date="2021-12" db="EMBL/GenBank/DDBJ databases">
        <authorList>
            <person name="King R."/>
        </authorList>
    </citation>
    <scope>NUCLEOTIDE SEQUENCE</scope>
</reference>
<dbReference type="Pfam" id="PF00852">
    <property type="entry name" value="Glyco_transf_10"/>
    <property type="match status" value="1"/>
</dbReference>
<comment type="similarity">
    <text evidence="3 12">Belongs to the glycosyltransferase 10 family.</text>
</comment>
<keyword evidence="4 12" id="KW-0328">Glycosyltransferase</keyword>
<dbReference type="InterPro" id="IPR001503">
    <property type="entry name" value="Glyco_trans_10"/>
</dbReference>
<proteinExistence type="inferred from homology"/>
<evidence type="ECO:0000313" key="16">
    <source>
        <dbReference type="Proteomes" id="UP001153714"/>
    </source>
</evidence>
<dbReference type="Proteomes" id="UP001153714">
    <property type="component" value="Chromosome 1"/>
</dbReference>
<evidence type="ECO:0000259" key="13">
    <source>
        <dbReference type="Pfam" id="PF00852"/>
    </source>
</evidence>
<dbReference type="EMBL" id="OU893332">
    <property type="protein sequence ID" value="CAG9782535.1"/>
    <property type="molecule type" value="Genomic_DNA"/>
</dbReference>
<evidence type="ECO:0000256" key="3">
    <source>
        <dbReference type="ARBA" id="ARBA00008919"/>
    </source>
</evidence>
<dbReference type="PANTHER" id="PTHR48438:SF1">
    <property type="entry name" value="ALPHA-(1,3)-FUCOSYLTRANSFERASE C-RELATED"/>
    <property type="match status" value="1"/>
</dbReference>
<accession>A0A9N9N2Q5</accession>
<dbReference type="EC" id="2.4.1.-" evidence="12"/>
<keyword evidence="11" id="KW-0325">Glycoprotein</keyword>
<dbReference type="PANTHER" id="PTHR48438">
    <property type="entry name" value="ALPHA-(1,3)-FUCOSYLTRANSFERASE C-RELATED"/>
    <property type="match status" value="1"/>
</dbReference>
<evidence type="ECO:0000256" key="5">
    <source>
        <dbReference type="ARBA" id="ARBA00022679"/>
    </source>
</evidence>
<evidence type="ECO:0000256" key="11">
    <source>
        <dbReference type="ARBA" id="ARBA00023180"/>
    </source>
</evidence>
<organism evidence="15 16">
    <name type="scientific">Diatraea saccharalis</name>
    <name type="common">sugarcane borer</name>
    <dbReference type="NCBI Taxonomy" id="40085"/>
    <lineage>
        <taxon>Eukaryota</taxon>
        <taxon>Metazoa</taxon>
        <taxon>Ecdysozoa</taxon>
        <taxon>Arthropoda</taxon>
        <taxon>Hexapoda</taxon>
        <taxon>Insecta</taxon>
        <taxon>Pterygota</taxon>
        <taxon>Neoptera</taxon>
        <taxon>Endopterygota</taxon>
        <taxon>Lepidoptera</taxon>
        <taxon>Glossata</taxon>
        <taxon>Ditrysia</taxon>
        <taxon>Pyraloidea</taxon>
        <taxon>Crambidae</taxon>
        <taxon>Crambinae</taxon>
        <taxon>Diatraea</taxon>
    </lineage>
</organism>
<evidence type="ECO:0000256" key="6">
    <source>
        <dbReference type="ARBA" id="ARBA00022692"/>
    </source>
</evidence>
<reference evidence="15" key="2">
    <citation type="submission" date="2022-10" db="EMBL/GenBank/DDBJ databases">
        <authorList>
            <consortium name="ENA_rothamsted_submissions"/>
            <consortium name="culmorum"/>
            <person name="King R."/>
        </authorList>
    </citation>
    <scope>NUCLEOTIDE SEQUENCE</scope>
</reference>
<dbReference type="GO" id="GO:0032580">
    <property type="term" value="C:Golgi cisterna membrane"/>
    <property type="evidence" value="ECO:0007669"/>
    <property type="project" value="UniProtKB-SubCell"/>
</dbReference>
<comment type="pathway">
    <text evidence="2">Protein modification; protein glycosylation.</text>
</comment>
<keyword evidence="6 12" id="KW-0812">Transmembrane</keyword>
<evidence type="ECO:0000256" key="4">
    <source>
        <dbReference type="ARBA" id="ARBA00022676"/>
    </source>
</evidence>
<evidence type="ECO:0000256" key="2">
    <source>
        <dbReference type="ARBA" id="ARBA00004922"/>
    </source>
</evidence>
<evidence type="ECO:0000256" key="12">
    <source>
        <dbReference type="RuleBase" id="RU003832"/>
    </source>
</evidence>
<dbReference type="InterPro" id="IPR038577">
    <property type="entry name" value="GT10-like_C_sf"/>
</dbReference>
<keyword evidence="16" id="KW-1185">Reference proteome</keyword>
<dbReference type="OrthoDB" id="427096at2759"/>
<protein>
    <recommendedName>
        <fullName evidence="12">Fucosyltransferase</fullName>
        <ecNumber evidence="12">2.4.1.-</ecNumber>
    </recommendedName>
</protein>
<gene>
    <name evidence="15" type="ORF">DIATSA_LOCUS781</name>
</gene>
<evidence type="ECO:0000259" key="14">
    <source>
        <dbReference type="Pfam" id="PF17039"/>
    </source>
</evidence>
<evidence type="ECO:0000256" key="9">
    <source>
        <dbReference type="ARBA" id="ARBA00023034"/>
    </source>
</evidence>
<comment type="subcellular location">
    <subcellularLocation>
        <location evidence="1 12">Golgi apparatus</location>
        <location evidence="1 12">Golgi stack membrane</location>
        <topology evidence="1 12">Single-pass type II membrane protein</topology>
    </subcellularLocation>
</comment>
<evidence type="ECO:0000256" key="7">
    <source>
        <dbReference type="ARBA" id="ARBA00022968"/>
    </source>
</evidence>
<feature type="domain" description="Fucosyltransferase N-terminal" evidence="14">
    <location>
        <begin position="66"/>
        <end position="184"/>
    </location>
</feature>
<keyword evidence="8 12" id="KW-1133">Transmembrane helix</keyword>
<keyword evidence="7" id="KW-0735">Signal-anchor</keyword>
<keyword evidence="9 12" id="KW-0333">Golgi apparatus</keyword>
<dbReference type="SUPFAM" id="SSF53756">
    <property type="entry name" value="UDP-Glycosyltransferase/glycogen phosphorylase"/>
    <property type="match status" value="1"/>
</dbReference>
<evidence type="ECO:0000256" key="8">
    <source>
        <dbReference type="ARBA" id="ARBA00022989"/>
    </source>
</evidence>
<dbReference type="InterPro" id="IPR031481">
    <property type="entry name" value="Glyco_tran_10_N"/>
</dbReference>
<name>A0A9N9N2Q5_9NEOP</name>
<sequence length="318" mass="36947">MHIIRRTETYAKLFFLVSFTGLLTYTILAFYTFHTAYTTVYNSEHYYTPGLPKPIFGSGGHRIDNEMKYILIWLTVDFNVNFFGEGPGAFVKNNCSFVNCYLSADKHLLKGYNKEFDVVLIDIGVLRRSLWNSIVMPQKRSVKQKYLFHSMRSSDETPVCNVNADGYFNWTWSYKIDSDISTPFIEVKDTGGNTVAPRREVKWIENMKPLTDADKEKLKTKKKAVAWIPESCNTRINRMEYVRKLKEALKEHDLELDIYGCSMKTCPKEGCMQALEKYYYFYLAYEPSHAKDYVTEEVLKAYHHNTVPIVKGGADYTL</sequence>
<dbReference type="GO" id="GO:0008417">
    <property type="term" value="F:fucosyltransferase activity"/>
    <property type="evidence" value="ECO:0007669"/>
    <property type="project" value="InterPro"/>
</dbReference>
<evidence type="ECO:0000256" key="10">
    <source>
        <dbReference type="ARBA" id="ARBA00023136"/>
    </source>
</evidence>
<feature type="transmembrane region" description="Helical" evidence="12">
    <location>
        <begin position="12"/>
        <end position="33"/>
    </location>
</feature>
<evidence type="ECO:0000256" key="1">
    <source>
        <dbReference type="ARBA" id="ARBA00004447"/>
    </source>
</evidence>
<evidence type="ECO:0000313" key="15">
    <source>
        <dbReference type="EMBL" id="CAG9782535.1"/>
    </source>
</evidence>
<keyword evidence="5 12" id="KW-0808">Transferase</keyword>
<dbReference type="AlphaFoldDB" id="A0A9N9N2Q5"/>
<dbReference type="Gene3D" id="3.40.50.11660">
    <property type="entry name" value="Glycosyl transferase family 10, C-terminal domain"/>
    <property type="match status" value="1"/>
</dbReference>
<keyword evidence="10 12" id="KW-0472">Membrane</keyword>
<dbReference type="InterPro" id="IPR055270">
    <property type="entry name" value="Glyco_tran_10_C"/>
</dbReference>
<dbReference type="Pfam" id="PF17039">
    <property type="entry name" value="Glyco_tran_10_N"/>
    <property type="match status" value="1"/>
</dbReference>